<dbReference type="AlphaFoldDB" id="A0A521BWC4"/>
<gene>
    <name evidence="1" type="ORF">SAMN06265218_10496</name>
</gene>
<evidence type="ECO:0000313" key="2">
    <source>
        <dbReference type="Proteomes" id="UP000317593"/>
    </source>
</evidence>
<keyword evidence="2" id="KW-1185">Reference proteome</keyword>
<dbReference type="Proteomes" id="UP000317593">
    <property type="component" value="Unassembled WGS sequence"/>
</dbReference>
<protein>
    <recommendedName>
        <fullName evidence="3">HTH domain-containing protein</fullName>
    </recommendedName>
</protein>
<sequence>MALHTYLNRIRRLDAMIQRKSTGPPEQLARKLGISERWLYKFLRELKEEFDCPITYDHYRKSYVYEERGKFIVGFESISNRQQKEISGGTLRKSERPYLFVQ</sequence>
<evidence type="ECO:0008006" key="3">
    <source>
        <dbReference type="Google" id="ProtNLM"/>
    </source>
</evidence>
<organism evidence="1 2">
    <name type="scientific">Fodinibius sediminis</name>
    <dbReference type="NCBI Taxonomy" id="1214077"/>
    <lineage>
        <taxon>Bacteria</taxon>
        <taxon>Pseudomonadati</taxon>
        <taxon>Balneolota</taxon>
        <taxon>Balneolia</taxon>
        <taxon>Balneolales</taxon>
        <taxon>Balneolaceae</taxon>
        <taxon>Fodinibius</taxon>
    </lineage>
</organism>
<dbReference type="EMBL" id="FXTH01000004">
    <property type="protein sequence ID" value="SMO51446.1"/>
    <property type="molecule type" value="Genomic_DNA"/>
</dbReference>
<dbReference type="RefSeq" id="WP_142713618.1">
    <property type="nucleotide sequence ID" value="NZ_FXTH01000004.1"/>
</dbReference>
<name>A0A521BWC4_9BACT</name>
<evidence type="ECO:0000313" key="1">
    <source>
        <dbReference type="EMBL" id="SMO51446.1"/>
    </source>
</evidence>
<accession>A0A521BWC4</accession>
<dbReference type="OrthoDB" id="1163801at2"/>
<reference evidence="1 2" key="1">
    <citation type="submission" date="2017-05" db="EMBL/GenBank/DDBJ databases">
        <authorList>
            <person name="Varghese N."/>
            <person name="Submissions S."/>
        </authorList>
    </citation>
    <scope>NUCLEOTIDE SEQUENCE [LARGE SCALE GENOMIC DNA]</scope>
    <source>
        <strain evidence="1 2">DSM 21194</strain>
    </source>
</reference>
<proteinExistence type="predicted"/>